<sequence>MSHKRGARWAAWRTNPVPRPPSSIHQGELSLHPSTGFFLVFAQALRAAWPLLAAVVCVCVFCCLIGSVDHQHLLACLLACGGGECVRKSVCVCAFVCV</sequence>
<proteinExistence type="predicted"/>
<keyword evidence="1" id="KW-0812">Transmembrane</keyword>
<gene>
    <name evidence="2" type="ORF">PHYPA_005683</name>
</gene>
<reference evidence="2 4" key="2">
    <citation type="journal article" date="2018" name="Plant J.">
        <title>The Physcomitrella patens chromosome-scale assembly reveals moss genome structure and evolution.</title>
        <authorList>
            <person name="Lang D."/>
            <person name="Ullrich K.K."/>
            <person name="Murat F."/>
            <person name="Fuchs J."/>
            <person name="Jenkins J."/>
            <person name="Haas F.B."/>
            <person name="Piednoel M."/>
            <person name="Gundlach H."/>
            <person name="Van Bel M."/>
            <person name="Meyberg R."/>
            <person name="Vives C."/>
            <person name="Morata J."/>
            <person name="Symeonidi A."/>
            <person name="Hiss M."/>
            <person name="Muchero W."/>
            <person name="Kamisugi Y."/>
            <person name="Saleh O."/>
            <person name="Blanc G."/>
            <person name="Decker E.L."/>
            <person name="van Gessel N."/>
            <person name="Grimwood J."/>
            <person name="Hayes R.D."/>
            <person name="Graham S.W."/>
            <person name="Gunter L.E."/>
            <person name="McDaniel S.F."/>
            <person name="Hoernstein S.N.W."/>
            <person name="Larsson A."/>
            <person name="Li F.W."/>
            <person name="Perroud P.F."/>
            <person name="Phillips J."/>
            <person name="Ranjan P."/>
            <person name="Rokshar D.S."/>
            <person name="Rothfels C.J."/>
            <person name="Schneider L."/>
            <person name="Shu S."/>
            <person name="Stevenson D.W."/>
            <person name="Thummler F."/>
            <person name="Tillich M."/>
            <person name="Villarreal Aguilar J.C."/>
            <person name="Widiez T."/>
            <person name="Wong G.K."/>
            <person name="Wymore A."/>
            <person name="Zhang Y."/>
            <person name="Zimmer A.D."/>
            <person name="Quatrano R.S."/>
            <person name="Mayer K.F.X."/>
            <person name="Goodstein D."/>
            <person name="Casacuberta J.M."/>
            <person name="Vandepoele K."/>
            <person name="Reski R."/>
            <person name="Cuming A.C."/>
            <person name="Tuskan G.A."/>
            <person name="Maumus F."/>
            <person name="Salse J."/>
            <person name="Schmutz J."/>
            <person name="Rensing S.A."/>
        </authorList>
    </citation>
    <scope>NUCLEOTIDE SEQUENCE [LARGE SCALE GENOMIC DNA]</scope>
    <source>
        <strain evidence="3 4">cv. Gransden 2004</strain>
    </source>
</reference>
<evidence type="ECO:0000313" key="4">
    <source>
        <dbReference type="Proteomes" id="UP000006727"/>
    </source>
</evidence>
<evidence type="ECO:0000256" key="1">
    <source>
        <dbReference type="SAM" id="Phobius"/>
    </source>
</evidence>
<organism evidence="2">
    <name type="scientific">Physcomitrium patens</name>
    <name type="common">Spreading-leaved earth moss</name>
    <name type="synonym">Physcomitrella patens</name>
    <dbReference type="NCBI Taxonomy" id="3218"/>
    <lineage>
        <taxon>Eukaryota</taxon>
        <taxon>Viridiplantae</taxon>
        <taxon>Streptophyta</taxon>
        <taxon>Embryophyta</taxon>
        <taxon>Bryophyta</taxon>
        <taxon>Bryophytina</taxon>
        <taxon>Bryopsida</taxon>
        <taxon>Funariidae</taxon>
        <taxon>Funariales</taxon>
        <taxon>Funariaceae</taxon>
        <taxon>Physcomitrium</taxon>
    </lineage>
</organism>
<dbReference type="InParanoid" id="A0A2K1KLX8"/>
<keyword evidence="1" id="KW-0472">Membrane</keyword>
<evidence type="ECO:0000313" key="2">
    <source>
        <dbReference type="EMBL" id="PNR54790.1"/>
    </source>
</evidence>
<reference evidence="3" key="3">
    <citation type="submission" date="2020-12" db="UniProtKB">
        <authorList>
            <consortium name="EnsemblPlants"/>
        </authorList>
    </citation>
    <scope>IDENTIFICATION</scope>
</reference>
<dbReference type="EMBL" id="ABEU02000004">
    <property type="protein sequence ID" value="PNR54790.1"/>
    <property type="molecule type" value="Genomic_DNA"/>
</dbReference>
<dbReference type="AlphaFoldDB" id="A0A2K1KLX8"/>
<keyword evidence="1" id="KW-1133">Transmembrane helix</keyword>
<protein>
    <submittedName>
        <fullName evidence="2 3">Uncharacterized protein</fullName>
    </submittedName>
</protein>
<name>A0A2K1KLX8_PHYPA</name>
<dbReference type="EnsemblPlants" id="Pp3c4_2699V3.1">
    <property type="protein sequence ID" value="PAC:32921338.CDS.1"/>
    <property type="gene ID" value="Pp3c4_2699"/>
</dbReference>
<dbReference type="Gramene" id="Pp3c4_2699V3.1">
    <property type="protein sequence ID" value="PAC:32921338.CDS.1"/>
    <property type="gene ID" value="Pp3c4_2699"/>
</dbReference>
<feature type="transmembrane region" description="Helical" evidence="1">
    <location>
        <begin position="47"/>
        <end position="68"/>
    </location>
</feature>
<keyword evidence="4" id="KW-1185">Reference proteome</keyword>
<accession>A0A2K1KLX8</accession>
<dbReference type="Proteomes" id="UP000006727">
    <property type="component" value="Chromosome 4"/>
</dbReference>
<evidence type="ECO:0000313" key="3">
    <source>
        <dbReference type="EnsemblPlants" id="PAC:32921338.CDS.1"/>
    </source>
</evidence>
<reference evidence="2 4" key="1">
    <citation type="journal article" date="2008" name="Science">
        <title>The Physcomitrella genome reveals evolutionary insights into the conquest of land by plants.</title>
        <authorList>
            <person name="Rensing S."/>
            <person name="Lang D."/>
            <person name="Zimmer A."/>
            <person name="Terry A."/>
            <person name="Salamov A."/>
            <person name="Shapiro H."/>
            <person name="Nishiyama T."/>
            <person name="Perroud P.-F."/>
            <person name="Lindquist E."/>
            <person name="Kamisugi Y."/>
            <person name="Tanahashi T."/>
            <person name="Sakakibara K."/>
            <person name="Fujita T."/>
            <person name="Oishi K."/>
            <person name="Shin-I T."/>
            <person name="Kuroki Y."/>
            <person name="Toyoda A."/>
            <person name="Suzuki Y."/>
            <person name="Hashimoto A."/>
            <person name="Yamaguchi K."/>
            <person name="Sugano A."/>
            <person name="Kohara Y."/>
            <person name="Fujiyama A."/>
            <person name="Anterola A."/>
            <person name="Aoki S."/>
            <person name="Ashton N."/>
            <person name="Barbazuk W.B."/>
            <person name="Barker E."/>
            <person name="Bennetzen J."/>
            <person name="Bezanilla M."/>
            <person name="Blankenship R."/>
            <person name="Cho S.H."/>
            <person name="Dutcher S."/>
            <person name="Estelle M."/>
            <person name="Fawcett J.A."/>
            <person name="Gundlach H."/>
            <person name="Hanada K."/>
            <person name="Heyl A."/>
            <person name="Hicks K.A."/>
            <person name="Hugh J."/>
            <person name="Lohr M."/>
            <person name="Mayer K."/>
            <person name="Melkozernov A."/>
            <person name="Murata T."/>
            <person name="Nelson D."/>
            <person name="Pils B."/>
            <person name="Prigge M."/>
            <person name="Reiss B."/>
            <person name="Renner T."/>
            <person name="Rombauts S."/>
            <person name="Rushton P."/>
            <person name="Sanderfoot A."/>
            <person name="Schween G."/>
            <person name="Shiu S.-H."/>
            <person name="Stueber K."/>
            <person name="Theodoulou F.L."/>
            <person name="Tu H."/>
            <person name="Van de Peer Y."/>
            <person name="Verrier P.J."/>
            <person name="Waters E."/>
            <person name="Wood A."/>
            <person name="Yang L."/>
            <person name="Cove D."/>
            <person name="Cuming A."/>
            <person name="Hasebe M."/>
            <person name="Lucas S."/>
            <person name="Mishler D.B."/>
            <person name="Reski R."/>
            <person name="Grigoriev I."/>
            <person name="Quatrano R.S."/>
            <person name="Boore J.L."/>
        </authorList>
    </citation>
    <scope>NUCLEOTIDE SEQUENCE [LARGE SCALE GENOMIC DNA]</scope>
    <source>
        <strain evidence="3 4">cv. Gransden 2004</strain>
    </source>
</reference>